<dbReference type="AlphaFoldDB" id="A0A162L4G8"/>
<sequence>MAVKVSSLLEFLSEFKPTSTCKCYHEVRTFRLLNNNLSDLHSDCIYIGKASQLPSIQTTVPTTFLLIKDSDTFAYDSLVPKCDYIYVEPSTNLNMLFNSVQDYFDNAMYVSECALKIMQLNKNTSTLQEVLDLGLELLGNPLLLVDVSLCFIAHAGGNTVINEPLWEWTLSKGYVTEEYVNSVMMDGLADERTYPQKPLLIWEKGILNHDQLVFRILYNNTPVGYLKTLAYNKPISETDQQIITLIGNCLCQFLTNNHAEQASCSPLIESFLISLLNEKLYDRNAINERIHQFNLKLYDNLILIVIELKNDLLQDKDKAFLFKRKLQNFLGRDNIVYYDNHLVALYDYKSDEPFTEFEWTNFENLLNSFNCRAGISLVFNNLYSLPECYRSACEALHTGWKLHFSKPIIKYSDIILQHVFLTYANQKDLSPLIHPAIKTLQELESDKYHMLLETIKAYITNRLEIVPTAKSLFTHYNTIKYRLNRIVELTGLDFTDYQTIFQLQLSFLIMDMLEQLKKTDE</sequence>
<evidence type="ECO:0000313" key="7">
    <source>
        <dbReference type="Proteomes" id="UP000093694"/>
    </source>
</evidence>
<dbReference type="PANTHER" id="PTHR33744">
    <property type="entry name" value="CARBOHYDRATE DIACID REGULATOR"/>
    <property type="match status" value="1"/>
</dbReference>
<protein>
    <submittedName>
        <fullName evidence="4">Carbohydrate diacid regulator</fullName>
    </submittedName>
</protein>
<reference evidence="4 6" key="1">
    <citation type="journal article" date="2015" name="Biotechnol. Bioeng.">
        <title>Genome sequence and phenotypic characterization of Caulobacter segnis.</title>
        <authorList>
            <person name="Patel S."/>
            <person name="Fletcher B."/>
            <person name="Scott D.C."/>
            <person name="Ely B."/>
        </authorList>
    </citation>
    <scope>NUCLEOTIDE SEQUENCE [LARGE SCALE GENOMIC DNA]</scope>
    <source>
        <strain evidence="4 6">PS02</strain>
    </source>
</reference>
<comment type="similarity">
    <text evidence="1">Belongs to the CdaR family.</text>
</comment>
<evidence type="ECO:0000256" key="1">
    <source>
        <dbReference type="ARBA" id="ARBA00006754"/>
    </source>
</evidence>
<evidence type="ECO:0000313" key="4">
    <source>
        <dbReference type="EMBL" id="OAA84228.1"/>
    </source>
</evidence>
<dbReference type="InterPro" id="IPR025736">
    <property type="entry name" value="PucR_C-HTH_dom"/>
</dbReference>
<gene>
    <name evidence="4" type="primary">cdaR_3</name>
    <name evidence="5" type="ORF">CLCOS_39810</name>
    <name evidence="4" type="ORF">WX73_03505</name>
</gene>
<dbReference type="InterPro" id="IPR041522">
    <property type="entry name" value="CdaR_GGDEF"/>
</dbReference>
<dbReference type="Gene3D" id="1.10.10.2840">
    <property type="entry name" value="PucR C-terminal helix-turn-helix domain"/>
    <property type="match status" value="1"/>
</dbReference>
<feature type="domain" description="PucR C-terminal helix-turn-helix" evidence="2">
    <location>
        <begin position="451"/>
        <end position="508"/>
    </location>
</feature>
<accession>A0A162L4G8</accession>
<reference evidence="5 7" key="2">
    <citation type="journal article" date="2016" name="Front. Microbiol.">
        <title>Industrial Acetogenic Biocatalysts: A Comparative Metabolic and Genomic Analysis.</title>
        <authorList>
            <person name="Bengelsdorf F."/>
            <person name="Poehlein A."/>
            <person name="Sonja S."/>
            <person name="Erz C."/>
            <person name="Hummel T."/>
            <person name="Hoffmeister S."/>
            <person name="Daniel R."/>
            <person name="Durre P."/>
        </authorList>
    </citation>
    <scope>NUCLEOTIDE SEQUENCE [LARGE SCALE GENOMIC DNA]</scope>
    <source>
        <strain evidence="5 7">PTA-10522</strain>
    </source>
</reference>
<name>A0A162L4G8_9CLOT</name>
<evidence type="ECO:0000313" key="6">
    <source>
        <dbReference type="Proteomes" id="UP000077384"/>
    </source>
</evidence>
<dbReference type="InterPro" id="IPR042070">
    <property type="entry name" value="PucR_C-HTH_sf"/>
</dbReference>
<dbReference type="PATRIC" id="fig|1705578.3.peg.3765"/>
<organism evidence="4 6">
    <name type="scientific">Clostridium coskatii</name>
    <dbReference type="NCBI Taxonomy" id="1705578"/>
    <lineage>
        <taxon>Bacteria</taxon>
        <taxon>Bacillati</taxon>
        <taxon>Bacillota</taxon>
        <taxon>Clostridia</taxon>
        <taxon>Eubacteriales</taxon>
        <taxon>Clostridiaceae</taxon>
        <taxon>Clostridium</taxon>
    </lineage>
</organism>
<evidence type="ECO:0000313" key="5">
    <source>
        <dbReference type="EMBL" id="OBR90514.1"/>
    </source>
</evidence>
<dbReference type="RefSeq" id="WP_063602628.1">
    <property type="nucleotide sequence ID" value="NZ_LITQ01000059.1"/>
</dbReference>
<dbReference type="InterPro" id="IPR051448">
    <property type="entry name" value="CdaR-like_regulators"/>
</dbReference>
<dbReference type="Proteomes" id="UP000077384">
    <property type="component" value="Unassembled WGS sequence"/>
</dbReference>
<proteinExistence type="inferred from homology"/>
<comment type="caution">
    <text evidence="4">The sequence shown here is derived from an EMBL/GenBank/DDBJ whole genome shotgun (WGS) entry which is preliminary data.</text>
</comment>
<dbReference type="EMBL" id="LITQ01000059">
    <property type="protein sequence ID" value="OAA84228.1"/>
    <property type="molecule type" value="Genomic_DNA"/>
</dbReference>
<dbReference type="EMBL" id="LROR01000094">
    <property type="protein sequence ID" value="OBR90514.1"/>
    <property type="molecule type" value="Genomic_DNA"/>
</dbReference>
<feature type="domain" description="CdaR GGDEF-like" evidence="3">
    <location>
        <begin position="282"/>
        <end position="397"/>
    </location>
</feature>
<evidence type="ECO:0000259" key="3">
    <source>
        <dbReference type="Pfam" id="PF17853"/>
    </source>
</evidence>
<evidence type="ECO:0000259" key="2">
    <source>
        <dbReference type="Pfam" id="PF13556"/>
    </source>
</evidence>
<dbReference type="Pfam" id="PF17853">
    <property type="entry name" value="GGDEF_2"/>
    <property type="match status" value="1"/>
</dbReference>
<keyword evidence="7" id="KW-1185">Reference proteome</keyword>
<dbReference type="PANTHER" id="PTHR33744:SF15">
    <property type="entry name" value="CARBOHYDRATE DIACID REGULATOR"/>
    <property type="match status" value="1"/>
</dbReference>
<dbReference type="Proteomes" id="UP000093694">
    <property type="component" value="Unassembled WGS sequence"/>
</dbReference>
<dbReference type="Pfam" id="PF13556">
    <property type="entry name" value="HTH_30"/>
    <property type="match status" value="1"/>
</dbReference>